<dbReference type="Pfam" id="PF05592">
    <property type="entry name" value="Bac_rhamnosid"/>
    <property type="match status" value="1"/>
</dbReference>
<evidence type="ECO:0000256" key="1">
    <source>
        <dbReference type="ARBA" id="ARBA00001445"/>
    </source>
</evidence>
<evidence type="ECO:0000256" key="2">
    <source>
        <dbReference type="ARBA" id="ARBA00012652"/>
    </source>
</evidence>
<dbReference type="Gene3D" id="2.60.120.260">
    <property type="entry name" value="Galactose-binding domain-like"/>
    <property type="match status" value="2"/>
</dbReference>
<dbReference type="InterPro" id="IPR016007">
    <property type="entry name" value="Alpha_rhamnosid"/>
</dbReference>
<dbReference type="InterPro" id="IPR012341">
    <property type="entry name" value="6hp_glycosidase-like_sf"/>
</dbReference>
<proteinExistence type="predicted"/>
<reference evidence="8" key="1">
    <citation type="journal article" date="2020" name="Mol. Plant Microbe">
        <title>Pectin as Carbon Source for Monilinia laxa Exoproteome and Expression Profiles of Related Genes.</title>
        <authorList>
            <person name="Rodriguez-Pires S."/>
            <person name="Melgarejo P."/>
            <person name="De Cal A."/>
            <person name="Espeso E.A."/>
        </authorList>
    </citation>
    <scope>NUCLEOTIDE SEQUENCE</scope>
    <source>
        <strain evidence="8">8L</strain>
    </source>
</reference>
<organism evidence="8">
    <name type="scientific">Monilinia laxa</name>
    <name type="common">Brown rot fungus</name>
    <name type="synonym">Sclerotinia laxa</name>
    <dbReference type="NCBI Taxonomy" id="61186"/>
    <lineage>
        <taxon>Eukaryota</taxon>
        <taxon>Fungi</taxon>
        <taxon>Dikarya</taxon>
        <taxon>Ascomycota</taxon>
        <taxon>Pezizomycotina</taxon>
        <taxon>Leotiomycetes</taxon>
        <taxon>Helotiales</taxon>
        <taxon>Sclerotiniaceae</taxon>
        <taxon>Monilinia</taxon>
    </lineage>
</organism>
<dbReference type="PANTHER" id="PTHR33307:SF11">
    <property type="entry name" value="ALPHA-L-RHAMNOSIDASE"/>
    <property type="match status" value="1"/>
</dbReference>
<dbReference type="Pfam" id="PF08531">
    <property type="entry name" value="Bac_rhamnosid_N"/>
    <property type="match status" value="1"/>
</dbReference>
<keyword evidence="8" id="KW-0326">Glycosidase</keyword>
<dbReference type="SUPFAM" id="SSF48208">
    <property type="entry name" value="Six-hairpin glycosidases"/>
    <property type="match status" value="1"/>
</dbReference>
<dbReference type="AlphaFoldDB" id="A0A7G2JUQ7"/>
<dbReference type="InterPro" id="IPR008928">
    <property type="entry name" value="6-hairpin_glycosidase_sf"/>
</dbReference>
<feature type="domain" description="Alpha-L-rhamnosidase concanavalin-like" evidence="4">
    <location>
        <begin position="352"/>
        <end position="444"/>
    </location>
</feature>
<protein>
    <recommendedName>
        <fullName evidence="2">alpha-L-rhamnosidase</fullName>
        <ecNumber evidence="2">3.2.1.40</ecNumber>
    </recommendedName>
</protein>
<evidence type="ECO:0000259" key="6">
    <source>
        <dbReference type="Pfam" id="PF17389"/>
    </source>
</evidence>
<evidence type="ECO:0000259" key="4">
    <source>
        <dbReference type="Pfam" id="PF05592"/>
    </source>
</evidence>
<feature type="domain" description="Alpha-L-rhamnosidase six-hairpin glycosidase" evidence="6">
    <location>
        <begin position="467"/>
        <end position="806"/>
    </location>
</feature>
<dbReference type="Gene3D" id="2.60.420.10">
    <property type="entry name" value="Maltose phosphorylase, domain 3"/>
    <property type="match status" value="1"/>
</dbReference>
<dbReference type="GO" id="GO:0005975">
    <property type="term" value="P:carbohydrate metabolic process"/>
    <property type="evidence" value="ECO:0007669"/>
    <property type="project" value="InterPro"/>
</dbReference>
<evidence type="ECO:0000313" key="8">
    <source>
        <dbReference type="EMBL" id="DAC85240.1"/>
    </source>
</evidence>
<evidence type="ECO:0000256" key="3">
    <source>
        <dbReference type="ARBA" id="ARBA00022801"/>
    </source>
</evidence>
<dbReference type="GO" id="GO:0030596">
    <property type="term" value="F:alpha-L-rhamnosidase activity"/>
    <property type="evidence" value="ECO:0007669"/>
    <property type="project" value="UniProtKB-EC"/>
</dbReference>
<dbReference type="Pfam" id="PF17389">
    <property type="entry name" value="Bac_rhamnosid6H"/>
    <property type="match status" value="1"/>
</dbReference>
<dbReference type="InterPro" id="IPR013737">
    <property type="entry name" value="Bac_rhamnosid_N"/>
</dbReference>
<dbReference type="Gene3D" id="1.50.10.10">
    <property type="match status" value="1"/>
</dbReference>
<dbReference type="PANTHER" id="PTHR33307">
    <property type="entry name" value="ALPHA-RHAMNOSIDASE (EUROFUNG)"/>
    <property type="match status" value="1"/>
</dbReference>
<dbReference type="Pfam" id="PF25788">
    <property type="entry name" value="Ig_Rha78A_N"/>
    <property type="match status" value="1"/>
</dbReference>
<feature type="domain" description="Alpha-L-rhamnosidase C-terminal" evidence="7">
    <location>
        <begin position="808"/>
        <end position="873"/>
    </location>
</feature>
<name>A0A7G2JUQ7_MONLA</name>
<evidence type="ECO:0000259" key="7">
    <source>
        <dbReference type="Pfam" id="PF17390"/>
    </source>
</evidence>
<dbReference type="EMBL" id="BK012071">
    <property type="protein sequence ID" value="DAC85240.1"/>
    <property type="molecule type" value="Genomic_DNA"/>
</dbReference>
<feature type="domain" description="Bacterial alpha-L-rhamnosidase N-terminal" evidence="5">
    <location>
        <begin position="164"/>
        <end position="340"/>
    </location>
</feature>
<comment type="catalytic activity">
    <reaction evidence="1">
        <text>Hydrolysis of terminal non-reducing alpha-L-rhamnose residues in alpha-L-rhamnosides.</text>
        <dbReference type="EC" id="3.2.1.40"/>
    </reaction>
</comment>
<sequence length="909" mass="103406">MKIESCGIHGFHETLGIDTEVLLFHWKLESDFGGEKQVAYQITVQKELDSGEVIWDSGRCNGAQQRNVRCEPEGGFESCTYYVWQVTSWNQDGQSCHKSNSFFTAYPRSDHLPPLSMNQTYMPHTALIFRTWFEDMKNKWKPWWIGDGGDKPIYLRKTIDLERKPSRAIAFVCGLGHHQFRVNGKAVSDHVLDPGWTDYHTTVQYVAHDLTDRLSIGENVLGAHIGNGFYAGDQGDRFFWPKYEDNTYVRYGNELCFFAELHLFYEDGHHSVEISDNNWRVAPSATLLANIYASETHDRRLFPIGWDSPGFDDSSWKPAKGLTGPRGALKYQSQPPVVLHETFVPIKETSPRPGTICIDLGQNSSIMAEIEVEGQTGSEIIIRYGETTYEDGTICMPDPLFKEFETKVYSKFILAGTGSKEKWTPDFSFTSARYIQIDGVCAVRDTNSELPVLHSVCGKHISSASPRLGMMKTDKEDVNALLSALKWTFSSNLFSYHTDCPQIEKFAWLEVTHLLAPATQYMWNMEALYTKILDDILDAQERSGLVPTMAPEMRYMCGPLHDTITWGCALIFIPDILQRYYGTTRSIAKMYRAGERYMAYMKGKERHGGLIEHGLGDWGRGIAHGNAQANIETAIYHECLLCMSRFAKHLNLSEEEKSWKAEAKRIFDVYNRHLLKTDDQCHPHAFYTSRDNYPKHDCDAVCQAVALQFNMVPPEHIPDIQQAFLSDVSDGKIRAGEIGLRYLFNTLGDLGRSDLVLQMARQEEHPSYMRFLRRGETTLLEFWQDACRSKCHDMLGSILEWFYVCVLGLKVGEEGWRTFTVAPDYKGEFGNVEGEFESPYGTIRLIWSKENGAVEMNLSVPVGSKATVVLPSDVCSISLQRNCFENKTWAEQGRTVSLEHGDYTLKFSV</sequence>
<dbReference type="EC" id="3.2.1.40" evidence="2"/>
<dbReference type="InterPro" id="IPR013783">
    <property type="entry name" value="Ig-like_fold"/>
</dbReference>
<gene>
    <name evidence="8" type="primary">alphaRHA3</name>
</gene>
<keyword evidence="3 8" id="KW-0378">Hydrolase</keyword>
<dbReference type="InterPro" id="IPR008902">
    <property type="entry name" value="Rhamnosid_concanavalin"/>
</dbReference>
<dbReference type="Pfam" id="PF17390">
    <property type="entry name" value="Bac_rhamnosid_C"/>
    <property type="match status" value="1"/>
</dbReference>
<dbReference type="InterPro" id="IPR035396">
    <property type="entry name" value="Bac_rhamnosid6H"/>
</dbReference>
<dbReference type="Gene3D" id="2.60.40.10">
    <property type="entry name" value="Immunoglobulins"/>
    <property type="match status" value="1"/>
</dbReference>
<dbReference type="InterPro" id="IPR035398">
    <property type="entry name" value="Bac_rhamnosid_C"/>
</dbReference>
<evidence type="ECO:0000259" key="5">
    <source>
        <dbReference type="Pfam" id="PF08531"/>
    </source>
</evidence>
<accession>A0A7G2JUQ7</accession>